<evidence type="ECO:0000256" key="2">
    <source>
        <dbReference type="ARBA" id="ARBA00022679"/>
    </source>
</evidence>
<dbReference type="OrthoDB" id="9768048at2"/>
<dbReference type="PANTHER" id="PTHR30160:SF1">
    <property type="entry name" value="LIPOPOLYSACCHARIDE 1,2-N-ACETYLGLUCOSAMINETRANSFERASE-RELATED"/>
    <property type="match status" value="1"/>
</dbReference>
<dbReference type="SUPFAM" id="SSF53756">
    <property type="entry name" value="UDP-Glycosyltransferase/glycogen phosphorylase"/>
    <property type="match status" value="1"/>
</dbReference>
<gene>
    <name evidence="3" type="ORF">SAMN04488132_108108</name>
</gene>
<dbReference type="Pfam" id="PF01075">
    <property type="entry name" value="Glyco_transf_9"/>
    <property type="match status" value="1"/>
</dbReference>
<dbReference type="PANTHER" id="PTHR30160">
    <property type="entry name" value="TETRAACYLDISACCHARIDE 4'-KINASE-RELATED"/>
    <property type="match status" value="1"/>
</dbReference>
<keyword evidence="2 3" id="KW-0808">Transferase</keyword>
<dbReference type="AlphaFoldDB" id="A0A1T4QG03"/>
<dbReference type="GO" id="GO:0009244">
    <property type="term" value="P:lipopolysaccharide core region biosynthetic process"/>
    <property type="evidence" value="ECO:0007669"/>
    <property type="project" value="TreeGrafter"/>
</dbReference>
<dbReference type="InterPro" id="IPR051199">
    <property type="entry name" value="LPS_LOS_Heptosyltrfase"/>
</dbReference>
<accession>A0A1T4QG03</accession>
<dbReference type="GO" id="GO:0008713">
    <property type="term" value="F:ADP-heptose-lipopolysaccharide heptosyltransferase activity"/>
    <property type="evidence" value="ECO:0007669"/>
    <property type="project" value="TreeGrafter"/>
</dbReference>
<organism evidence="3 4">
    <name type="scientific">Sediminibacterium ginsengisoli</name>
    <dbReference type="NCBI Taxonomy" id="413434"/>
    <lineage>
        <taxon>Bacteria</taxon>
        <taxon>Pseudomonadati</taxon>
        <taxon>Bacteroidota</taxon>
        <taxon>Chitinophagia</taxon>
        <taxon>Chitinophagales</taxon>
        <taxon>Chitinophagaceae</taxon>
        <taxon>Sediminibacterium</taxon>
    </lineage>
</organism>
<dbReference type="CDD" id="cd03789">
    <property type="entry name" value="GT9_LPS_heptosyltransferase"/>
    <property type="match status" value="1"/>
</dbReference>
<protein>
    <submittedName>
        <fullName evidence="3">Heptosyltransferase-2</fullName>
    </submittedName>
</protein>
<dbReference type="Gene3D" id="3.40.50.2000">
    <property type="entry name" value="Glycogen Phosphorylase B"/>
    <property type="match status" value="2"/>
</dbReference>
<dbReference type="GO" id="GO:0005829">
    <property type="term" value="C:cytosol"/>
    <property type="evidence" value="ECO:0007669"/>
    <property type="project" value="TreeGrafter"/>
</dbReference>
<dbReference type="RefSeq" id="WP_078832040.1">
    <property type="nucleotide sequence ID" value="NZ_FUWH01000008.1"/>
</dbReference>
<dbReference type="STRING" id="413434.SAMN04488132_108108"/>
<keyword evidence="1" id="KW-0328">Glycosyltransferase</keyword>
<evidence type="ECO:0000313" key="4">
    <source>
        <dbReference type="Proteomes" id="UP000190888"/>
    </source>
</evidence>
<dbReference type="InterPro" id="IPR002201">
    <property type="entry name" value="Glyco_trans_9"/>
</dbReference>
<evidence type="ECO:0000313" key="3">
    <source>
        <dbReference type="EMBL" id="SKA02634.1"/>
    </source>
</evidence>
<sequence length="327" mass="36060">MQKILVVQTAFIGDVVLATALIEKLHAAYPQAAIDMLVRKGNEQLFSGHPFLRETLVWNKKQAKYRNLFAMIAKIRKRKYDLVVNVQRYAATGLITAFSGAARTVGFNKNPFSFLFTDVIPHAFDEGMHETERNHRLIAAFTDAQAAKPRLYPAAADENAVRGYKNMPYICIGPASVWFTKQFPAEQWITFINSLPSDLQVFLLGAPGDLSLCETIAASAGRKNITVLAGKLNFLESAALMRDARMNYVNDSAPMHFASAVNAPVTAVYCSTVPAFGYGPLSDNRHIVETPYALDCRPCGLHGYKACPLGHFNCARQIGNNQLLATL</sequence>
<evidence type="ECO:0000256" key="1">
    <source>
        <dbReference type="ARBA" id="ARBA00022676"/>
    </source>
</evidence>
<reference evidence="3 4" key="1">
    <citation type="submission" date="2017-02" db="EMBL/GenBank/DDBJ databases">
        <authorList>
            <person name="Peterson S.W."/>
        </authorList>
    </citation>
    <scope>NUCLEOTIDE SEQUENCE [LARGE SCALE GENOMIC DNA]</scope>
    <source>
        <strain evidence="3 4">DSM 22335</strain>
    </source>
</reference>
<proteinExistence type="predicted"/>
<dbReference type="EMBL" id="FUWH01000008">
    <property type="protein sequence ID" value="SKA02634.1"/>
    <property type="molecule type" value="Genomic_DNA"/>
</dbReference>
<dbReference type="Proteomes" id="UP000190888">
    <property type="component" value="Unassembled WGS sequence"/>
</dbReference>
<name>A0A1T4QG03_9BACT</name>
<keyword evidence="4" id="KW-1185">Reference proteome</keyword>